<dbReference type="InterPro" id="IPR051531">
    <property type="entry name" value="N-acetyltransferase"/>
</dbReference>
<protein>
    <submittedName>
        <fullName evidence="2">GCN5-related N-acetyltransferase</fullName>
    </submittedName>
</protein>
<gene>
    <name evidence="2" type="ORF">VIBR0546_15676</name>
</gene>
<evidence type="ECO:0000259" key="1">
    <source>
        <dbReference type="PROSITE" id="PS51186"/>
    </source>
</evidence>
<evidence type="ECO:0000313" key="2">
    <source>
        <dbReference type="EMBL" id="EGA66393.1"/>
    </source>
</evidence>
<dbReference type="Gene3D" id="3.40.630.30">
    <property type="match status" value="1"/>
</dbReference>
<keyword evidence="2" id="KW-0808">Transferase</keyword>
<dbReference type="Pfam" id="PF13302">
    <property type="entry name" value="Acetyltransf_3"/>
    <property type="match status" value="1"/>
</dbReference>
<reference evidence="2 3" key="1">
    <citation type="journal article" date="2012" name="Int. J. Syst. Evol. Microbiol.">
        <title>Vibrio caribbeanicus sp. nov., isolated from the marine sponge Scleritoderma cyanea.</title>
        <authorList>
            <person name="Hoffmann M."/>
            <person name="Monday S.R."/>
            <person name="Allard M.W."/>
            <person name="Strain E.A."/>
            <person name="Whittaker P."/>
            <person name="Naum M."/>
            <person name="McCarthy P.J."/>
            <person name="Lopez J.V."/>
            <person name="Fischer M."/>
            <person name="Brown E.W."/>
        </authorList>
    </citation>
    <scope>NUCLEOTIDE SEQUENCE [LARGE SCALE GENOMIC DNA]</scope>
    <source>
        <strain evidence="2 3">LMG 20546</strain>
    </source>
</reference>
<evidence type="ECO:0000313" key="3">
    <source>
        <dbReference type="Proteomes" id="UP000004371"/>
    </source>
</evidence>
<dbReference type="PROSITE" id="PS51186">
    <property type="entry name" value="GNAT"/>
    <property type="match status" value="1"/>
</dbReference>
<dbReference type="OrthoDB" id="9801656at2"/>
<proteinExistence type="predicted"/>
<dbReference type="AlphaFoldDB" id="E8LSE6"/>
<dbReference type="InterPro" id="IPR000182">
    <property type="entry name" value="GNAT_dom"/>
</dbReference>
<dbReference type="SUPFAM" id="SSF55729">
    <property type="entry name" value="Acyl-CoA N-acyltransferases (Nat)"/>
    <property type="match status" value="1"/>
</dbReference>
<name>E8LSE6_9VIBR</name>
<feature type="domain" description="N-acetyltransferase" evidence="1">
    <location>
        <begin position="7"/>
        <end position="177"/>
    </location>
</feature>
<dbReference type="PANTHER" id="PTHR43792">
    <property type="entry name" value="GNAT FAMILY, PUTATIVE (AFU_ORTHOLOGUE AFUA_3G00765)-RELATED-RELATED"/>
    <property type="match status" value="1"/>
</dbReference>
<dbReference type="InterPro" id="IPR016181">
    <property type="entry name" value="Acyl_CoA_acyltransferase"/>
</dbReference>
<organism evidence="2 3">
    <name type="scientific">Vibrio brasiliensis LMG 20546</name>
    <dbReference type="NCBI Taxonomy" id="945543"/>
    <lineage>
        <taxon>Bacteria</taxon>
        <taxon>Pseudomonadati</taxon>
        <taxon>Pseudomonadota</taxon>
        <taxon>Gammaproteobacteria</taxon>
        <taxon>Vibrionales</taxon>
        <taxon>Vibrionaceae</taxon>
        <taxon>Vibrio</taxon>
        <taxon>Vibrio oreintalis group</taxon>
    </lineage>
</organism>
<dbReference type="PANTHER" id="PTHR43792:SF1">
    <property type="entry name" value="N-ACETYLTRANSFERASE DOMAIN-CONTAINING PROTEIN"/>
    <property type="match status" value="1"/>
</dbReference>
<dbReference type="Proteomes" id="UP000004371">
    <property type="component" value="Unassembled WGS sequence"/>
</dbReference>
<accession>E8LSE6</accession>
<keyword evidence="3" id="KW-1185">Reference proteome</keyword>
<dbReference type="STRING" id="945543.VIBR0546_15676"/>
<comment type="caution">
    <text evidence="2">The sequence shown here is derived from an EMBL/GenBank/DDBJ whole genome shotgun (WGS) entry which is preliminary data.</text>
</comment>
<dbReference type="EMBL" id="AEVS01000045">
    <property type="protein sequence ID" value="EGA66393.1"/>
    <property type="molecule type" value="Genomic_DNA"/>
</dbReference>
<dbReference type="RefSeq" id="WP_006878742.1">
    <property type="nucleotide sequence ID" value="NZ_AEVS01000045.1"/>
</dbReference>
<sequence length="182" mass="21126">MIDTERLILRQWRDSDLPSYRDLNADHNVMRYFPSLLTGEQSDAQAEIIRQLIEQRGWGFWAVEVKQTQEFIGFVGLHQQAADSGIPNAPLVEIGWRLAEKFWGNGYAPEAARAALDYAFNQLELEQVYSFTALQNHPSQQVMKKLGMVNIDEDFDHPKLPSGHRLQRHCLYRITRDQWIQG</sequence>
<dbReference type="GO" id="GO:0016747">
    <property type="term" value="F:acyltransferase activity, transferring groups other than amino-acyl groups"/>
    <property type="evidence" value="ECO:0007669"/>
    <property type="project" value="InterPro"/>
</dbReference>
<dbReference type="eggNOG" id="COG1670">
    <property type="taxonomic scope" value="Bacteria"/>
</dbReference>